<evidence type="ECO:0000313" key="3">
    <source>
        <dbReference type="Proteomes" id="UP001447188"/>
    </source>
</evidence>
<sequence>MPLDSRQRKKQHTERLEEEKKIHSAVIQELEDKLQAMTMQEEALHQRFEALAREREFLAHKTETLQMEKEDMVRNHTIETGELRKKNTYLQEQLQKMQDTLDRTPMAHGASSSGFSDDFNLDTDFDLNGDYWNDPMQMSNNDVSIKAEKIQSLHDSDKPAAAPGLLLILLLCGAFVASSKSSIHSLPPLPKQLQTASANVLNNIFQDAGVTSMVPNRVEVADESSTSDWVVAKSAVPQMVGLDSSLAMLNAQLDGKPTTEQQHEQFMQLTPAEYNDVTSNNFLRDPEPISQRGRRHLEEGLASMRNNKGSAAEVYTRSLLWDKVDVEVVRRFAAFAARAQLDTKVKTSGEAGGYGDGAV</sequence>
<name>A0ABR3GWU5_9PEZI</name>
<protein>
    <submittedName>
        <fullName evidence="2">Uncharacterized protein</fullName>
    </submittedName>
</protein>
<dbReference type="EMBL" id="JBBBZM010000004">
    <property type="protein sequence ID" value="KAL0640372.1"/>
    <property type="molecule type" value="Genomic_DNA"/>
</dbReference>
<organism evidence="2 3">
    <name type="scientific">Discina gigas</name>
    <dbReference type="NCBI Taxonomy" id="1032678"/>
    <lineage>
        <taxon>Eukaryota</taxon>
        <taxon>Fungi</taxon>
        <taxon>Dikarya</taxon>
        <taxon>Ascomycota</taxon>
        <taxon>Pezizomycotina</taxon>
        <taxon>Pezizomycetes</taxon>
        <taxon>Pezizales</taxon>
        <taxon>Discinaceae</taxon>
        <taxon>Discina</taxon>
    </lineage>
</organism>
<proteinExistence type="predicted"/>
<keyword evidence="1" id="KW-0175">Coiled coil</keyword>
<feature type="coiled-coil region" evidence="1">
    <location>
        <begin position="13"/>
        <end position="47"/>
    </location>
</feature>
<accession>A0ABR3GWU5</accession>
<dbReference type="Proteomes" id="UP001447188">
    <property type="component" value="Unassembled WGS sequence"/>
</dbReference>
<evidence type="ECO:0000313" key="2">
    <source>
        <dbReference type="EMBL" id="KAL0640372.1"/>
    </source>
</evidence>
<keyword evidence="3" id="KW-1185">Reference proteome</keyword>
<gene>
    <name evidence="2" type="ORF">Q9L58_000654</name>
</gene>
<evidence type="ECO:0000256" key="1">
    <source>
        <dbReference type="SAM" id="Coils"/>
    </source>
</evidence>
<dbReference type="CDD" id="cd14686">
    <property type="entry name" value="bZIP"/>
    <property type="match status" value="1"/>
</dbReference>
<reference evidence="2 3" key="1">
    <citation type="submission" date="2024-02" db="EMBL/GenBank/DDBJ databases">
        <title>Discinaceae phylogenomics.</title>
        <authorList>
            <person name="Dirks A.C."/>
            <person name="James T.Y."/>
        </authorList>
    </citation>
    <scope>NUCLEOTIDE SEQUENCE [LARGE SCALE GENOMIC DNA]</scope>
    <source>
        <strain evidence="2 3">ACD0624</strain>
    </source>
</reference>
<comment type="caution">
    <text evidence="2">The sequence shown here is derived from an EMBL/GenBank/DDBJ whole genome shotgun (WGS) entry which is preliminary data.</text>
</comment>